<proteinExistence type="predicted"/>
<protein>
    <submittedName>
        <fullName evidence="1">Uncharacterized protein</fullName>
    </submittedName>
</protein>
<dbReference type="AlphaFoldDB" id="E0Y1Z6"/>
<organism evidence="1">
    <name type="scientific">uncultured alpha proteobacterium EF100_94H03</name>
    <dbReference type="NCBI Taxonomy" id="710800"/>
    <lineage>
        <taxon>Bacteria</taxon>
        <taxon>Pseudomonadati</taxon>
        <taxon>Pseudomonadota</taxon>
        <taxon>Alphaproteobacteria</taxon>
        <taxon>environmental samples</taxon>
    </lineage>
</organism>
<evidence type="ECO:0000313" key="1">
    <source>
        <dbReference type="EMBL" id="ADI20687.1"/>
    </source>
</evidence>
<accession>E0Y1Z6</accession>
<name>E0Y1Z6_9PROT</name>
<sequence>MSTHIGEETLASSRSGRQRRFNLAKLDQPNLLVCPIDLGPGALSWALIAQLKNAMRIVDVMETQIRTTIVVADQAA</sequence>
<dbReference type="EMBL" id="GU474946">
    <property type="protein sequence ID" value="ADI20687.1"/>
    <property type="molecule type" value="Genomic_DNA"/>
</dbReference>
<reference evidence="1" key="1">
    <citation type="journal article" date="2011" name="Environ. Microbiol.">
        <title>Time-series analyses of Monterey Bay coastal microbial picoplankton using a 'genome proxy' microarray.</title>
        <authorList>
            <person name="Rich V.I."/>
            <person name="Pham V.D."/>
            <person name="Eppley J."/>
            <person name="Shi Y."/>
            <person name="DeLong E.F."/>
        </authorList>
    </citation>
    <scope>NUCLEOTIDE SEQUENCE</scope>
</reference>